<accession>A0A0E9S307</accession>
<reference evidence="1" key="1">
    <citation type="submission" date="2014-11" db="EMBL/GenBank/DDBJ databases">
        <authorList>
            <person name="Amaro Gonzalez C."/>
        </authorList>
    </citation>
    <scope>NUCLEOTIDE SEQUENCE</scope>
</reference>
<dbReference type="AlphaFoldDB" id="A0A0E9S307"/>
<sequence>MKFFNSTVYSFSKIKSTPSLMLSCSGKKKKGHYHCALL</sequence>
<protein>
    <submittedName>
        <fullName evidence="1">Uncharacterized protein</fullName>
    </submittedName>
</protein>
<dbReference type="EMBL" id="GBXM01072896">
    <property type="protein sequence ID" value="JAH35681.1"/>
    <property type="molecule type" value="Transcribed_RNA"/>
</dbReference>
<name>A0A0E9S307_ANGAN</name>
<organism evidence="1">
    <name type="scientific">Anguilla anguilla</name>
    <name type="common">European freshwater eel</name>
    <name type="synonym">Muraena anguilla</name>
    <dbReference type="NCBI Taxonomy" id="7936"/>
    <lineage>
        <taxon>Eukaryota</taxon>
        <taxon>Metazoa</taxon>
        <taxon>Chordata</taxon>
        <taxon>Craniata</taxon>
        <taxon>Vertebrata</taxon>
        <taxon>Euteleostomi</taxon>
        <taxon>Actinopterygii</taxon>
        <taxon>Neopterygii</taxon>
        <taxon>Teleostei</taxon>
        <taxon>Anguilliformes</taxon>
        <taxon>Anguillidae</taxon>
        <taxon>Anguilla</taxon>
    </lineage>
</organism>
<evidence type="ECO:0000313" key="1">
    <source>
        <dbReference type="EMBL" id="JAH35681.1"/>
    </source>
</evidence>
<proteinExistence type="predicted"/>
<reference evidence="1" key="2">
    <citation type="journal article" date="2015" name="Fish Shellfish Immunol.">
        <title>Early steps in the European eel (Anguilla anguilla)-Vibrio vulnificus interaction in the gills: Role of the RtxA13 toxin.</title>
        <authorList>
            <person name="Callol A."/>
            <person name="Pajuelo D."/>
            <person name="Ebbesson L."/>
            <person name="Teles M."/>
            <person name="MacKenzie S."/>
            <person name="Amaro C."/>
        </authorList>
    </citation>
    <scope>NUCLEOTIDE SEQUENCE</scope>
</reference>